<proteinExistence type="predicted"/>
<keyword evidence="2" id="KW-1185">Reference proteome</keyword>
<gene>
    <name evidence="1" type="ORF">CPTMiller_00168</name>
</gene>
<accession>A0A076YMU2</accession>
<dbReference type="EMBL" id="KM236237">
    <property type="protein sequence ID" value="AIK68104.1"/>
    <property type="molecule type" value="Genomic_DNA"/>
</dbReference>
<protein>
    <submittedName>
        <fullName evidence="1">Uncharacterized protein</fullName>
    </submittedName>
</protein>
<dbReference type="GeneID" id="22113640"/>
<dbReference type="RefSeq" id="YP_009097770.1">
    <property type="nucleotide sequence ID" value="NC_025414.1"/>
</dbReference>
<organism evidence="1 2">
    <name type="scientific">Citrobacter phage Miller</name>
    <dbReference type="NCBI Taxonomy" id="1527524"/>
    <lineage>
        <taxon>Viruses</taxon>
        <taxon>Duplodnaviria</taxon>
        <taxon>Heunggongvirae</taxon>
        <taxon>Uroviricota</taxon>
        <taxon>Caudoviricetes</taxon>
        <taxon>Pantevenvirales</taxon>
        <taxon>Straboviridae</taxon>
        <taxon>Pseudotevenvirus</taxon>
        <taxon>Pseudotevenvirus miller</taxon>
    </lineage>
</organism>
<dbReference type="KEGG" id="vg:22113640"/>
<sequence length="66" mass="7663">MTTEIDIVVEQLVLEDRKITLSYYSEDGCESWDVTFEGSDFGMGVSFSNEEKAREKYKEYCVLYGK</sequence>
<dbReference type="Proteomes" id="UP000201263">
    <property type="component" value="Segment"/>
</dbReference>
<reference evidence="1 2" key="1">
    <citation type="submission" date="2014-07" db="EMBL/GenBank/DDBJ databases">
        <title>Complete Genome of Citrobacter freundii Myophage Miller.</title>
        <authorList>
            <person name="Hwang K."/>
            <person name="Luna A.J."/>
            <person name="Hernandez A.C."/>
            <person name="Everett G.F.K."/>
        </authorList>
    </citation>
    <scope>NUCLEOTIDE SEQUENCE [LARGE SCALE GENOMIC DNA]</scope>
</reference>
<name>A0A076YMU2_9CAUD</name>
<evidence type="ECO:0000313" key="2">
    <source>
        <dbReference type="Proteomes" id="UP000201263"/>
    </source>
</evidence>
<evidence type="ECO:0000313" key="1">
    <source>
        <dbReference type="EMBL" id="AIK68104.1"/>
    </source>
</evidence>